<dbReference type="InterPro" id="IPR036396">
    <property type="entry name" value="Cyt_P450_sf"/>
</dbReference>
<evidence type="ECO:0000256" key="4">
    <source>
        <dbReference type="ARBA" id="ARBA00022723"/>
    </source>
</evidence>
<dbReference type="SUPFAM" id="SSF48264">
    <property type="entry name" value="Cytochrome P450"/>
    <property type="match status" value="1"/>
</dbReference>
<evidence type="ECO:0000256" key="7">
    <source>
        <dbReference type="ARBA" id="ARBA00023033"/>
    </source>
</evidence>
<gene>
    <name evidence="8" type="ORF">PHISCL_04515</name>
</gene>
<dbReference type="AlphaFoldDB" id="A0A3A2ZIT6"/>
<reference evidence="9" key="1">
    <citation type="submission" date="2017-02" db="EMBL/GenBank/DDBJ databases">
        <authorList>
            <person name="Tafer H."/>
            <person name="Lopandic K."/>
        </authorList>
    </citation>
    <scope>NUCLEOTIDE SEQUENCE [LARGE SCALE GENOMIC DNA]</scope>
    <source>
        <strain evidence="9">CBS 366.77</strain>
    </source>
</reference>
<dbReference type="PRINTS" id="PR00465">
    <property type="entry name" value="EP450IV"/>
</dbReference>
<organism evidence="8 9">
    <name type="scientific">Aspergillus sclerotialis</name>
    <dbReference type="NCBI Taxonomy" id="2070753"/>
    <lineage>
        <taxon>Eukaryota</taxon>
        <taxon>Fungi</taxon>
        <taxon>Dikarya</taxon>
        <taxon>Ascomycota</taxon>
        <taxon>Pezizomycotina</taxon>
        <taxon>Eurotiomycetes</taxon>
        <taxon>Eurotiomycetidae</taxon>
        <taxon>Eurotiales</taxon>
        <taxon>Aspergillaceae</taxon>
        <taxon>Aspergillus</taxon>
        <taxon>Aspergillus subgen. Polypaecilum</taxon>
    </lineage>
</organism>
<dbReference type="GO" id="GO:0005506">
    <property type="term" value="F:iron ion binding"/>
    <property type="evidence" value="ECO:0007669"/>
    <property type="project" value="InterPro"/>
</dbReference>
<dbReference type="STRING" id="2070753.A0A3A2ZIT6"/>
<evidence type="ECO:0000256" key="1">
    <source>
        <dbReference type="ARBA" id="ARBA00001971"/>
    </source>
</evidence>
<keyword evidence="7" id="KW-0503">Monooxygenase</keyword>
<dbReference type="PANTHER" id="PTHR24305">
    <property type="entry name" value="CYTOCHROME P450"/>
    <property type="match status" value="1"/>
</dbReference>
<dbReference type="Gene3D" id="1.10.630.10">
    <property type="entry name" value="Cytochrome P450"/>
    <property type="match status" value="2"/>
</dbReference>
<proteinExistence type="inferred from homology"/>
<evidence type="ECO:0000256" key="6">
    <source>
        <dbReference type="ARBA" id="ARBA00023004"/>
    </source>
</evidence>
<dbReference type="InterPro" id="IPR002403">
    <property type="entry name" value="Cyt_P450_E_grp-IV"/>
</dbReference>
<sequence length="290" mass="32516">MFDTYHIQSSADIWHCWDTSALSRALQQQKGDESEQTKQRPAFIKTDFQHIGSEHAGVAADPDVEKHRAVRKVLAPAFNSRTLKEPEPALHEHMDRVIHELGEDGGKEEGVDMRHYETRQTQQLTTQVVQPLPQCLPWNWTLGNSEASHAPFSFTAAIAKTRNDPPNPIESPSNKEAPSADFLAAQASNLIRGIIPPDESEKSKEEVRGKFSSYDEIHNDPLQALPWLHAIIEESLRLHTNGAFGLPRISPGATVDGNYIPKGCVIQTSNLAITHSPQYFQEPREFHPER</sequence>
<keyword evidence="3" id="KW-0349">Heme</keyword>
<dbReference type="InterPro" id="IPR050121">
    <property type="entry name" value="Cytochrome_P450_monoxygenase"/>
</dbReference>
<evidence type="ECO:0000313" key="8">
    <source>
        <dbReference type="EMBL" id="RJE23159.1"/>
    </source>
</evidence>
<comment type="similarity">
    <text evidence="2">Belongs to the cytochrome P450 family.</text>
</comment>
<dbReference type="GO" id="GO:0016705">
    <property type="term" value="F:oxidoreductase activity, acting on paired donors, with incorporation or reduction of molecular oxygen"/>
    <property type="evidence" value="ECO:0007669"/>
    <property type="project" value="InterPro"/>
</dbReference>
<dbReference type="InterPro" id="IPR001128">
    <property type="entry name" value="Cyt_P450"/>
</dbReference>
<comment type="cofactor">
    <cofactor evidence="1">
        <name>heme</name>
        <dbReference type="ChEBI" id="CHEBI:30413"/>
    </cofactor>
</comment>
<evidence type="ECO:0000256" key="5">
    <source>
        <dbReference type="ARBA" id="ARBA00023002"/>
    </source>
</evidence>
<protein>
    <submittedName>
        <fullName evidence="8">Cytochrome p450</fullName>
    </submittedName>
</protein>
<dbReference type="Proteomes" id="UP000266188">
    <property type="component" value="Unassembled WGS sequence"/>
</dbReference>
<evidence type="ECO:0000313" key="9">
    <source>
        <dbReference type="Proteomes" id="UP000266188"/>
    </source>
</evidence>
<dbReference type="EMBL" id="MVGC01000133">
    <property type="protein sequence ID" value="RJE23159.1"/>
    <property type="molecule type" value="Genomic_DNA"/>
</dbReference>
<dbReference type="OrthoDB" id="1470350at2759"/>
<comment type="caution">
    <text evidence="8">The sequence shown here is derived from an EMBL/GenBank/DDBJ whole genome shotgun (WGS) entry which is preliminary data.</text>
</comment>
<keyword evidence="6" id="KW-0408">Iron</keyword>
<accession>A0A3A2ZIT6</accession>
<dbReference type="GO" id="GO:0004497">
    <property type="term" value="F:monooxygenase activity"/>
    <property type="evidence" value="ECO:0007669"/>
    <property type="project" value="UniProtKB-KW"/>
</dbReference>
<keyword evidence="5" id="KW-0560">Oxidoreductase</keyword>
<dbReference type="Pfam" id="PF00067">
    <property type="entry name" value="p450"/>
    <property type="match status" value="1"/>
</dbReference>
<keyword evidence="9" id="KW-1185">Reference proteome</keyword>
<keyword evidence="4" id="KW-0479">Metal-binding</keyword>
<dbReference type="GO" id="GO:0020037">
    <property type="term" value="F:heme binding"/>
    <property type="evidence" value="ECO:0007669"/>
    <property type="project" value="InterPro"/>
</dbReference>
<evidence type="ECO:0000256" key="2">
    <source>
        <dbReference type="ARBA" id="ARBA00010617"/>
    </source>
</evidence>
<evidence type="ECO:0000256" key="3">
    <source>
        <dbReference type="ARBA" id="ARBA00022617"/>
    </source>
</evidence>
<dbReference type="PANTHER" id="PTHR24305:SF210">
    <property type="entry name" value="CYTOCHROME P450 MONOOXYGENASE ASQL-RELATED"/>
    <property type="match status" value="1"/>
</dbReference>
<name>A0A3A2ZIT6_9EURO</name>